<gene>
    <name evidence="1" type="ORF">GBK04_26625</name>
</gene>
<dbReference type="Pfam" id="PF12864">
    <property type="entry name" value="DUF3822"/>
    <property type="match status" value="1"/>
</dbReference>
<accession>A0A7C9FFK4</accession>
<sequence length="301" mass="35274">MNLSNPALSESQLSPTVKVSQEDFDASRIAQCTLCIEIDETRFRFCFVEEKPRRYIWLEDYAFDTFLNEEGYLEKLKALVSDHPYLPSDQWKDIRVAVNTNAFTLIPTPLFRKEYTADYLQLATGVPVYSDSRVLYHHLTAVDAYTLFSMPGTWSDWLLGQYPLQTIEFYHFTCPLIIGAIASQAEYDFKRLVTIHFEASHFILIYTDGRALKFCNRFTYQNPMEMSYLVLFSLNQLQILPDEVKVLLYGEVTPYSELYTELARFIPKLHFGQNPRLMQYIDEFEDIPEHRYFGLLNTLMV</sequence>
<dbReference type="InterPro" id="IPR024213">
    <property type="entry name" value="DUF3822"/>
</dbReference>
<dbReference type="Proteomes" id="UP000479293">
    <property type="component" value="Unassembled WGS sequence"/>
</dbReference>
<dbReference type="Gene3D" id="3.30.420.250">
    <property type="match status" value="1"/>
</dbReference>
<evidence type="ECO:0000313" key="1">
    <source>
        <dbReference type="EMBL" id="MPR36807.1"/>
    </source>
</evidence>
<dbReference type="EMBL" id="WHLY01000002">
    <property type="protein sequence ID" value="MPR36807.1"/>
    <property type="molecule type" value="Genomic_DNA"/>
</dbReference>
<comment type="caution">
    <text evidence="1">The sequence shown here is derived from an EMBL/GenBank/DDBJ whole genome shotgun (WGS) entry which is preliminary data.</text>
</comment>
<dbReference type="CDD" id="cd24013">
    <property type="entry name" value="ASKHA_ATPase_BT3980-like"/>
    <property type="match status" value="1"/>
</dbReference>
<dbReference type="AlphaFoldDB" id="A0A7C9FFK4"/>
<proteinExistence type="predicted"/>
<evidence type="ECO:0000313" key="2">
    <source>
        <dbReference type="Proteomes" id="UP000479293"/>
    </source>
</evidence>
<name>A0A7C9FFK4_9BACT</name>
<protein>
    <submittedName>
        <fullName evidence="1">DUF3822 family protein</fullName>
    </submittedName>
</protein>
<keyword evidence="2" id="KW-1185">Reference proteome</keyword>
<dbReference type="Gene3D" id="3.30.420.260">
    <property type="match status" value="1"/>
</dbReference>
<dbReference type="RefSeq" id="WP_152765032.1">
    <property type="nucleotide sequence ID" value="NZ_WHLY01000002.1"/>
</dbReference>
<organism evidence="1 2">
    <name type="scientific">Salmonirosea aquatica</name>
    <dbReference type="NCBI Taxonomy" id="2654236"/>
    <lineage>
        <taxon>Bacteria</taxon>
        <taxon>Pseudomonadati</taxon>
        <taxon>Bacteroidota</taxon>
        <taxon>Cytophagia</taxon>
        <taxon>Cytophagales</taxon>
        <taxon>Spirosomataceae</taxon>
        <taxon>Salmonirosea</taxon>
    </lineage>
</organism>
<reference evidence="1 2" key="1">
    <citation type="submission" date="2019-10" db="EMBL/GenBank/DDBJ databases">
        <title>Draft Genome Sequence of Cytophagaceae sp. SJW1-29.</title>
        <authorList>
            <person name="Choi A."/>
        </authorList>
    </citation>
    <scope>NUCLEOTIDE SEQUENCE [LARGE SCALE GENOMIC DNA]</scope>
    <source>
        <strain evidence="1 2">SJW1-29</strain>
    </source>
</reference>